<gene>
    <name evidence="1" type="ORF">GCM10025791_19790</name>
</gene>
<evidence type="ECO:0000313" key="2">
    <source>
        <dbReference type="Proteomes" id="UP001409585"/>
    </source>
</evidence>
<dbReference type="PANTHER" id="PTHR38774:SF1">
    <property type="entry name" value="CYTOPLASMIC PROTEIN"/>
    <property type="match status" value="1"/>
</dbReference>
<proteinExistence type="predicted"/>
<sequence length="156" mass="18535">MPVSNPRVAKKASYVVDLRSQQAECEANYVRLCKLMPSLEQRESWEYQVEAKGELPAEKIQLTMLERAPYTFTLEIKQTQSAHPFEQDRVLRVRMYHDARMAEVVSWNKHWNTRASYDYPNQRMYQKDEKLQLNRFLGEWLAHCLARGRVAQRITD</sequence>
<comment type="caution">
    <text evidence="1">The sequence shown here is derived from an EMBL/GenBank/DDBJ whole genome shotgun (WGS) entry which is preliminary data.</text>
</comment>
<dbReference type="Pfam" id="PF06853">
    <property type="entry name" value="DUF1249"/>
    <property type="match status" value="1"/>
</dbReference>
<accession>A0AAV3U1Q5</accession>
<dbReference type="EMBL" id="BAABLX010000012">
    <property type="protein sequence ID" value="GAA4941391.1"/>
    <property type="molecule type" value="Genomic_DNA"/>
</dbReference>
<dbReference type="Proteomes" id="UP001409585">
    <property type="component" value="Unassembled WGS sequence"/>
</dbReference>
<keyword evidence="2" id="KW-1185">Reference proteome</keyword>
<dbReference type="PANTHER" id="PTHR38774">
    <property type="entry name" value="CYTOPLASMIC PROTEIN-RELATED"/>
    <property type="match status" value="1"/>
</dbReference>
<protein>
    <submittedName>
        <fullName evidence="1">DUF1249 domain-containing protein</fullName>
    </submittedName>
</protein>
<dbReference type="AlphaFoldDB" id="A0AAV3U1Q5"/>
<evidence type="ECO:0000313" key="1">
    <source>
        <dbReference type="EMBL" id="GAA4941391.1"/>
    </source>
</evidence>
<dbReference type="InterPro" id="IPR009659">
    <property type="entry name" value="DUF1249"/>
</dbReference>
<reference evidence="2" key="1">
    <citation type="journal article" date="2019" name="Int. J. Syst. Evol. Microbiol.">
        <title>The Global Catalogue of Microorganisms (GCM) 10K type strain sequencing project: providing services to taxonomists for standard genome sequencing and annotation.</title>
        <authorList>
            <consortium name="The Broad Institute Genomics Platform"/>
            <consortium name="The Broad Institute Genome Sequencing Center for Infectious Disease"/>
            <person name="Wu L."/>
            <person name="Ma J."/>
        </authorList>
    </citation>
    <scope>NUCLEOTIDE SEQUENCE [LARGE SCALE GENOMIC DNA]</scope>
    <source>
        <strain evidence="2">JCM 19134</strain>
    </source>
</reference>
<organism evidence="1 2">
    <name type="scientific">Halioxenophilus aromaticivorans</name>
    <dbReference type="NCBI Taxonomy" id="1306992"/>
    <lineage>
        <taxon>Bacteria</taxon>
        <taxon>Pseudomonadati</taxon>
        <taxon>Pseudomonadota</taxon>
        <taxon>Gammaproteobacteria</taxon>
        <taxon>Alteromonadales</taxon>
        <taxon>Alteromonadaceae</taxon>
        <taxon>Halioxenophilus</taxon>
    </lineage>
</organism>
<dbReference type="RefSeq" id="WP_345420955.1">
    <property type="nucleotide sequence ID" value="NZ_AP031496.1"/>
</dbReference>
<name>A0AAV3U1Q5_9ALTE</name>